<feature type="domain" description="G-protein coupled receptors family 1 profile" evidence="8">
    <location>
        <begin position="75"/>
        <end position="359"/>
    </location>
</feature>
<dbReference type="InterPro" id="IPR000276">
    <property type="entry name" value="GPCR_Rhodpsn"/>
</dbReference>
<dbReference type="OMA" id="HLETAMW"/>
<gene>
    <name evidence="9" type="ORF">X975_24282</name>
</gene>
<dbReference type="CDD" id="cd14978">
    <property type="entry name" value="7tmA_FMRFamide_R-like"/>
    <property type="match status" value="1"/>
</dbReference>
<feature type="transmembrane region" description="Helical" evidence="7">
    <location>
        <begin position="94"/>
        <end position="115"/>
    </location>
</feature>
<keyword evidence="4 7" id="KW-1133">Transmembrane helix</keyword>
<protein>
    <submittedName>
        <fullName evidence="9">FMRFamide receptor</fullName>
    </submittedName>
</protein>
<keyword evidence="5 7" id="KW-0472">Membrane</keyword>
<evidence type="ECO:0000256" key="3">
    <source>
        <dbReference type="ARBA" id="ARBA00022692"/>
    </source>
</evidence>
<feature type="transmembrane region" description="Helical" evidence="7">
    <location>
        <begin position="298"/>
        <end position="320"/>
    </location>
</feature>
<dbReference type="STRING" id="407821.A0A087SZ34"/>
<feature type="region of interest" description="Disordered" evidence="6">
    <location>
        <begin position="385"/>
        <end position="404"/>
    </location>
</feature>
<dbReference type="InterPro" id="IPR053071">
    <property type="entry name" value="GPCR1-related_rcpt"/>
</dbReference>
<evidence type="ECO:0000256" key="1">
    <source>
        <dbReference type="ARBA" id="ARBA00004370"/>
    </source>
</evidence>
<evidence type="ECO:0000256" key="5">
    <source>
        <dbReference type="ARBA" id="ARBA00023136"/>
    </source>
</evidence>
<keyword evidence="9" id="KW-0675">Receptor</keyword>
<proteinExistence type="inferred from homology"/>
<feature type="compositionally biased region" description="Polar residues" evidence="6">
    <location>
        <begin position="387"/>
        <end position="404"/>
    </location>
</feature>
<dbReference type="Gene3D" id="1.20.1070.10">
    <property type="entry name" value="Rhodopsin 7-helix transmembrane proteins"/>
    <property type="match status" value="1"/>
</dbReference>
<dbReference type="GO" id="GO:0008528">
    <property type="term" value="F:G protein-coupled peptide receptor activity"/>
    <property type="evidence" value="ECO:0007669"/>
    <property type="project" value="InterPro"/>
</dbReference>
<comment type="subcellular location">
    <subcellularLocation>
        <location evidence="1">Membrane</location>
    </subcellularLocation>
</comment>
<evidence type="ECO:0000313" key="9">
    <source>
        <dbReference type="EMBL" id="KFM58123.1"/>
    </source>
</evidence>
<keyword evidence="3 7" id="KW-0812">Transmembrane</keyword>
<name>A0A087SZ34_STEMI</name>
<feature type="non-terminal residue" evidence="9">
    <location>
        <position position="404"/>
    </location>
</feature>
<dbReference type="OrthoDB" id="5962323at2759"/>
<evidence type="ECO:0000256" key="4">
    <source>
        <dbReference type="ARBA" id="ARBA00022989"/>
    </source>
</evidence>
<dbReference type="PANTHER" id="PTHR47023">
    <property type="entry name" value="SEX PEPTIDE RECEPTOR"/>
    <property type="match status" value="1"/>
</dbReference>
<comment type="similarity">
    <text evidence="2">Belongs to the G-protein coupled receptor 1 family.</text>
</comment>
<feature type="transmembrane region" description="Helical" evidence="7">
    <location>
        <begin position="340"/>
        <end position="361"/>
    </location>
</feature>
<dbReference type="EMBL" id="KK112619">
    <property type="protein sequence ID" value="KFM58123.1"/>
    <property type="molecule type" value="Genomic_DNA"/>
</dbReference>
<reference evidence="9 10" key="1">
    <citation type="submission" date="2013-11" db="EMBL/GenBank/DDBJ databases">
        <title>Genome sequencing of Stegodyphus mimosarum.</title>
        <authorList>
            <person name="Bechsgaard J."/>
        </authorList>
    </citation>
    <scope>NUCLEOTIDE SEQUENCE [LARGE SCALE GENOMIC DNA]</scope>
</reference>
<dbReference type="InterPro" id="IPR017452">
    <property type="entry name" value="GPCR_Rhodpsn_7TM"/>
</dbReference>
<evidence type="ECO:0000256" key="6">
    <source>
        <dbReference type="SAM" id="MobiDB-lite"/>
    </source>
</evidence>
<dbReference type="Pfam" id="PF10324">
    <property type="entry name" value="7TM_GPCR_Srw"/>
    <property type="match status" value="1"/>
</dbReference>
<evidence type="ECO:0000256" key="2">
    <source>
        <dbReference type="ARBA" id="ARBA00010663"/>
    </source>
</evidence>
<evidence type="ECO:0000256" key="7">
    <source>
        <dbReference type="SAM" id="Phobius"/>
    </source>
</evidence>
<feature type="transmembrane region" description="Helical" evidence="7">
    <location>
        <begin position="247"/>
        <end position="268"/>
    </location>
</feature>
<evidence type="ECO:0000313" key="10">
    <source>
        <dbReference type="Proteomes" id="UP000054359"/>
    </source>
</evidence>
<sequence>MDIPVTIETGDLTTTYPDDDVTGYNYSGNYSDEYWLPDAEDLHILMNVTRDVPLKYAMPLFGYIMPFLLLVTIIANTLIVVVLAQRHMRTPTNLVLLAMAISDLLTLLFPAPWYFYMYTLNHHSDLLFPPSTCYAYHSMIEAVPAFFHTASIWLTLLLAVQRYIYVCHPTTARTCCTVPKVWRAMAWVYVLAFVHQSTRFFDRVFEAVRFRWRGGIHEGCIFMTAQWVTDTITENIYYTMYYGFRILFVHVGPCLALVIFNVLLFWALRKAQLKRQKLFKENRKSECKKLRDSNCTTLMLIVVVTVFLAVEIPLAVTTLLHVMQNALDLHIADYDDLNSTILFTNFFIMLSYPVNFAIYCGMSRQFRETFKDLFLQGKIASGREGSSRYSLVNGPRTSTNETIL</sequence>
<evidence type="ECO:0000259" key="8">
    <source>
        <dbReference type="PROSITE" id="PS50262"/>
    </source>
</evidence>
<dbReference type="Proteomes" id="UP000054359">
    <property type="component" value="Unassembled WGS sequence"/>
</dbReference>
<feature type="transmembrane region" description="Helical" evidence="7">
    <location>
        <begin position="181"/>
        <end position="201"/>
    </location>
</feature>
<organism evidence="9 10">
    <name type="scientific">Stegodyphus mimosarum</name>
    <name type="common">African social velvet spider</name>
    <dbReference type="NCBI Taxonomy" id="407821"/>
    <lineage>
        <taxon>Eukaryota</taxon>
        <taxon>Metazoa</taxon>
        <taxon>Ecdysozoa</taxon>
        <taxon>Arthropoda</taxon>
        <taxon>Chelicerata</taxon>
        <taxon>Arachnida</taxon>
        <taxon>Araneae</taxon>
        <taxon>Araneomorphae</taxon>
        <taxon>Entelegynae</taxon>
        <taxon>Eresoidea</taxon>
        <taxon>Eresidae</taxon>
        <taxon>Stegodyphus</taxon>
    </lineage>
</organism>
<dbReference type="PANTHER" id="PTHR47023:SF1">
    <property type="entry name" value="SEX PEPTIDE RECEPTOR"/>
    <property type="match status" value="1"/>
</dbReference>
<keyword evidence="10" id="KW-1185">Reference proteome</keyword>
<dbReference type="GO" id="GO:0016020">
    <property type="term" value="C:membrane"/>
    <property type="evidence" value="ECO:0007669"/>
    <property type="project" value="UniProtKB-SubCell"/>
</dbReference>
<dbReference type="PROSITE" id="PS50262">
    <property type="entry name" value="G_PROTEIN_RECEP_F1_2"/>
    <property type="match status" value="1"/>
</dbReference>
<dbReference type="PRINTS" id="PR00237">
    <property type="entry name" value="GPCRRHODOPSN"/>
</dbReference>
<dbReference type="InterPro" id="IPR019427">
    <property type="entry name" value="7TM_GPCR_serpentine_rcpt_Srw"/>
</dbReference>
<feature type="transmembrane region" description="Helical" evidence="7">
    <location>
        <begin position="60"/>
        <end position="82"/>
    </location>
</feature>
<dbReference type="AlphaFoldDB" id="A0A087SZ34"/>
<accession>A0A087SZ34</accession>
<dbReference type="SUPFAM" id="SSF81321">
    <property type="entry name" value="Family A G protein-coupled receptor-like"/>
    <property type="match status" value="1"/>
</dbReference>
<feature type="transmembrane region" description="Helical" evidence="7">
    <location>
        <begin position="135"/>
        <end position="160"/>
    </location>
</feature>